<comment type="caution">
    <text evidence="1">The sequence shown here is derived from an EMBL/GenBank/DDBJ whole genome shotgun (WGS) entry which is preliminary data.</text>
</comment>
<reference evidence="1" key="1">
    <citation type="submission" date="2015-10" db="EMBL/GenBank/DDBJ databases">
        <authorList>
            <person name="Martinez-Garcia P.J."/>
            <person name="Crepeau M.W."/>
            <person name="Puiu D."/>
            <person name="Gonzalez-Ibeas D."/>
            <person name="Whalen J."/>
            <person name="Stevens K."/>
            <person name="Paul R."/>
            <person name="Butterfield T."/>
            <person name="Britton M."/>
            <person name="Reagan R."/>
            <person name="Chakraborty S."/>
            <person name="Walawage S.L."/>
            <person name="Vasquez-Gross H.A."/>
            <person name="Cardeno C."/>
            <person name="Famula R."/>
            <person name="Pratt K."/>
            <person name="Kuruganti S."/>
            <person name="Aradhya M.K."/>
            <person name="Leslie C.A."/>
            <person name="Dandekar A.M."/>
            <person name="Salzberg S.L."/>
            <person name="Wegrzyn J.L."/>
            <person name="Langley C.H."/>
            <person name="Neale D.B."/>
        </authorList>
    </citation>
    <scope>NUCLEOTIDE SEQUENCE</scope>
    <source>
        <tissue evidence="1">Leaves</tissue>
    </source>
</reference>
<accession>A0A833UKT3</accession>
<protein>
    <submittedName>
        <fullName evidence="1">Uncharacterized protein</fullName>
    </submittedName>
</protein>
<dbReference type="AlphaFoldDB" id="A0A833UKT3"/>
<name>A0A833UKT3_JUGRE</name>
<dbReference type="Gramene" id="Jr10_16230_p2">
    <property type="protein sequence ID" value="cds.Jr10_16230_p2"/>
    <property type="gene ID" value="Jr10_16230"/>
</dbReference>
<reference evidence="1" key="2">
    <citation type="submission" date="2020-03" db="EMBL/GenBank/DDBJ databases">
        <title>Walnut 2.0.</title>
        <authorList>
            <person name="Marrano A."/>
            <person name="Britton M."/>
            <person name="Zimin A.V."/>
            <person name="Zaini P.A."/>
            <person name="Workman R."/>
            <person name="Puiu D."/>
            <person name="Bianco L."/>
            <person name="Allen B.J."/>
            <person name="Troggio M."/>
            <person name="Leslie C.A."/>
            <person name="Timp W."/>
            <person name="Dendekar A."/>
            <person name="Salzberg S.L."/>
            <person name="Neale D.B."/>
        </authorList>
    </citation>
    <scope>NUCLEOTIDE SEQUENCE</scope>
    <source>
        <tissue evidence="1">Leaves</tissue>
    </source>
</reference>
<proteinExistence type="predicted"/>
<dbReference type="Proteomes" id="UP000619265">
    <property type="component" value="Unassembled WGS sequence"/>
</dbReference>
<gene>
    <name evidence="1" type="ORF">F2P56_022584</name>
</gene>
<dbReference type="EMBL" id="LIHL02000010">
    <property type="protein sequence ID" value="KAF5458562.1"/>
    <property type="molecule type" value="Genomic_DNA"/>
</dbReference>
<evidence type="ECO:0000313" key="2">
    <source>
        <dbReference type="Proteomes" id="UP000619265"/>
    </source>
</evidence>
<feature type="non-terminal residue" evidence="1">
    <location>
        <position position="1"/>
    </location>
</feature>
<organism evidence="1 2">
    <name type="scientific">Juglans regia</name>
    <name type="common">English walnut</name>
    <dbReference type="NCBI Taxonomy" id="51240"/>
    <lineage>
        <taxon>Eukaryota</taxon>
        <taxon>Viridiplantae</taxon>
        <taxon>Streptophyta</taxon>
        <taxon>Embryophyta</taxon>
        <taxon>Tracheophyta</taxon>
        <taxon>Spermatophyta</taxon>
        <taxon>Magnoliopsida</taxon>
        <taxon>eudicotyledons</taxon>
        <taxon>Gunneridae</taxon>
        <taxon>Pentapetalae</taxon>
        <taxon>rosids</taxon>
        <taxon>fabids</taxon>
        <taxon>Fagales</taxon>
        <taxon>Juglandaceae</taxon>
        <taxon>Juglans</taxon>
    </lineage>
</organism>
<sequence>GYLHAKGNSSVSSFYPQRFQTLSSNYESLLAVNSRFCLHISRIFGLSIASTSILRLPTSIITVNVPTNKKKKVFCCGCSDPLVLPLLFIDNEFLCLCWVHFLLIRIDSLHEIAFWVFKILLSYCINYL</sequence>
<evidence type="ECO:0000313" key="1">
    <source>
        <dbReference type="EMBL" id="KAF5458562.1"/>
    </source>
</evidence>